<evidence type="ECO:0000313" key="2">
    <source>
        <dbReference type="WBParaSite" id="ES5_v2.g29579.t1"/>
    </source>
</evidence>
<organism evidence="1 2">
    <name type="scientific">Panagrolaimus sp. ES5</name>
    <dbReference type="NCBI Taxonomy" id="591445"/>
    <lineage>
        <taxon>Eukaryota</taxon>
        <taxon>Metazoa</taxon>
        <taxon>Ecdysozoa</taxon>
        <taxon>Nematoda</taxon>
        <taxon>Chromadorea</taxon>
        <taxon>Rhabditida</taxon>
        <taxon>Tylenchina</taxon>
        <taxon>Panagrolaimomorpha</taxon>
        <taxon>Panagrolaimoidea</taxon>
        <taxon>Panagrolaimidae</taxon>
        <taxon>Panagrolaimus</taxon>
    </lineage>
</organism>
<sequence length="202" mass="22921">AVTWSSIPHPILSQFVTLLKEIAVTHVYHTKVIIERFFNGLLPIVDIYAPEENENSSEAVIIQPSITVEQQKLFTNLSREAIVDIISRLHTSQEAVVEIAFKKFPHYSGPTFKFTEYIKQLILIAESCPDIAQDLWMKIVDHVLQIDAIISKSVASNAKFDAGDSLFALEEENMTIDSPIRQREIDLTNKLDKTMIIILSRI</sequence>
<dbReference type="Proteomes" id="UP000887579">
    <property type="component" value="Unplaced"/>
</dbReference>
<proteinExistence type="predicted"/>
<evidence type="ECO:0000313" key="1">
    <source>
        <dbReference type="Proteomes" id="UP000887579"/>
    </source>
</evidence>
<name>A0AC34GIX9_9BILA</name>
<accession>A0AC34GIX9</accession>
<protein>
    <submittedName>
        <fullName evidence="2">Uncharacterized protein</fullName>
    </submittedName>
</protein>
<dbReference type="WBParaSite" id="ES5_v2.g29579.t1">
    <property type="protein sequence ID" value="ES5_v2.g29579.t1"/>
    <property type="gene ID" value="ES5_v2.g29579"/>
</dbReference>
<reference evidence="2" key="1">
    <citation type="submission" date="2022-11" db="UniProtKB">
        <authorList>
            <consortium name="WormBaseParasite"/>
        </authorList>
    </citation>
    <scope>IDENTIFICATION</scope>
</reference>